<dbReference type="EMBL" id="UOFA01000044">
    <property type="protein sequence ID" value="VAW43860.1"/>
    <property type="molecule type" value="Genomic_DNA"/>
</dbReference>
<evidence type="ECO:0000256" key="2">
    <source>
        <dbReference type="ARBA" id="ARBA00022448"/>
    </source>
</evidence>
<evidence type="ECO:0000256" key="3">
    <source>
        <dbReference type="ARBA" id="ARBA00022982"/>
    </source>
</evidence>
<evidence type="ECO:0000313" key="7">
    <source>
        <dbReference type="EMBL" id="VAW43860.1"/>
    </source>
</evidence>
<name>A0A3B0VU19_9ZZZZ</name>
<dbReference type="Gene3D" id="3.40.30.10">
    <property type="entry name" value="Glutaredoxin"/>
    <property type="match status" value="1"/>
</dbReference>
<dbReference type="InterPro" id="IPR011767">
    <property type="entry name" value="GLR_AS"/>
</dbReference>
<keyword evidence="4" id="KW-1015">Disulfide bond</keyword>
<organism evidence="7">
    <name type="scientific">hydrothermal vent metagenome</name>
    <dbReference type="NCBI Taxonomy" id="652676"/>
    <lineage>
        <taxon>unclassified sequences</taxon>
        <taxon>metagenomes</taxon>
        <taxon>ecological metagenomes</taxon>
    </lineage>
</organism>
<proteinExistence type="inferred from homology"/>
<gene>
    <name evidence="7" type="ORF">MNBD_GAMMA02-327</name>
</gene>
<dbReference type="CDD" id="cd03418">
    <property type="entry name" value="GRX_GRXb_1_3_like"/>
    <property type="match status" value="1"/>
</dbReference>
<dbReference type="PANTHER" id="PTHR45694">
    <property type="entry name" value="GLUTAREDOXIN 2"/>
    <property type="match status" value="1"/>
</dbReference>
<dbReference type="GO" id="GO:0045454">
    <property type="term" value="P:cell redox homeostasis"/>
    <property type="evidence" value="ECO:0007669"/>
    <property type="project" value="InterPro"/>
</dbReference>
<keyword evidence="3" id="KW-0249">Electron transport</keyword>
<evidence type="ECO:0000256" key="4">
    <source>
        <dbReference type="ARBA" id="ARBA00023157"/>
    </source>
</evidence>
<dbReference type="InterPro" id="IPR011900">
    <property type="entry name" value="GRX_bact"/>
</dbReference>
<evidence type="ECO:0000256" key="1">
    <source>
        <dbReference type="ARBA" id="ARBA00007787"/>
    </source>
</evidence>
<dbReference type="InterPro" id="IPR036249">
    <property type="entry name" value="Thioredoxin-like_sf"/>
</dbReference>
<dbReference type="SUPFAM" id="SSF52833">
    <property type="entry name" value="Thioredoxin-like"/>
    <property type="match status" value="1"/>
</dbReference>
<evidence type="ECO:0000256" key="5">
    <source>
        <dbReference type="ARBA" id="ARBA00023284"/>
    </source>
</evidence>
<dbReference type="Pfam" id="PF00462">
    <property type="entry name" value="Glutaredoxin"/>
    <property type="match status" value="1"/>
</dbReference>
<dbReference type="PRINTS" id="PR00160">
    <property type="entry name" value="GLUTAREDOXIN"/>
</dbReference>
<sequence length="111" mass="12749">MLDYLNLNIACEPKEALNYPVNTESKNNHEILIYSTLMCPYCSAAKQLLKNKNLDYQEIRVNQDRQQRQIMMEKSGRTSVPQIFINNQHVGGFDDLYALNRAGKLDQILGA</sequence>
<dbReference type="InterPro" id="IPR014025">
    <property type="entry name" value="Glutaredoxin_subgr"/>
</dbReference>
<dbReference type="PROSITE" id="PS00195">
    <property type="entry name" value="GLUTAREDOXIN_1"/>
    <property type="match status" value="1"/>
</dbReference>
<feature type="domain" description="Glutaredoxin" evidence="6">
    <location>
        <begin position="31"/>
        <end position="90"/>
    </location>
</feature>
<dbReference type="NCBIfam" id="TIGR02181">
    <property type="entry name" value="GRX_bact"/>
    <property type="match status" value="1"/>
</dbReference>
<accession>A0A3B0VU19</accession>
<keyword evidence="5" id="KW-0676">Redox-active center</keyword>
<dbReference type="PANTHER" id="PTHR45694:SF18">
    <property type="entry name" value="GLUTAREDOXIN-1-RELATED"/>
    <property type="match status" value="1"/>
</dbReference>
<dbReference type="AlphaFoldDB" id="A0A3B0VU19"/>
<reference evidence="7" key="1">
    <citation type="submission" date="2018-06" db="EMBL/GenBank/DDBJ databases">
        <authorList>
            <person name="Zhirakovskaya E."/>
        </authorList>
    </citation>
    <scope>NUCLEOTIDE SEQUENCE</scope>
</reference>
<dbReference type="InterPro" id="IPR002109">
    <property type="entry name" value="Glutaredoxin"/>
</dbReference>
<protein>
    <submittedName>
        <fullName evidence="7">Glutaredoxin 3</fullName>
    </submittedName>
</protein>
<comment type="similarity">
    <text evidence="1">Belongs to the glutaredoxin family.</text>
</comment>
<keyword evidence="2" id="KW-0813">Transport</keyword>
<dbReference type="GO" id="GO:0015038">
    <property type="term" value="F:glutathione disulfide oxidoreductase activity"/>
    <property type="evidence" value="ECO:0007669"/>
    <property type="project" value="TreeGrafter"/>
</dbReference>
<dbReference type="PROSITE" id="PS51354">
    <property type="entry name" value="GLUTAREDOXIN_2"/>
    <property type="match status" value="1"/>
</dbReference>
<dbReference type="GO" id="GO:0005737">
    <property type="term" value="C:cytoplasm"/>
    <property type="evidence" value="ECO:0007669"/>
    <property type="project" value="TreeGrafter"/>
</dbReference>
<evidence type="ECO:0000259" key="6">
    <source>
        <dbReference type="Pfam" id="PF00462"/>
    </source>
</evidence>
<dbReference type="GO" id="GO:0034599">
    <property type="term" value="P:cellular response to oxidative stress"/>
    <property type="evidence" value="ECO:0007669"/>
    <property type="project" value="TreeGrafter"/>
</dbReference>